<dbReference type="Pfam" id="PF13384">
    <property type="entry name" value="HTH_23"/>
    <property type="match status" value="1"/>
</dbReference>
<reference evidence="1 2" key="1">
    <citation type="submission" date="2021-01" db="EMBL/GenBank/DDBJ databases">
        <title>Whole genome shotgun sequence of Actinoplanes deccanensis NBRC 13994.</title>
        <authorList>
            <person name="Komaki H."/>
            <person name="Tamura T."/>
        </authorList>
    </citation>
    <scope>NUCLEOTIDE SEQUENCE [LARGE SCALE GENOMIC DNA]</scope>
    <source>
        <strain evidence="1 2">NBRC 13994</strain>
    </source>
</reference>
<gene>
    <name evidence="1" type="ORF">Ade02nite_19310</name>
</gene>
<sequence>MTSFGKNLHPAHVASRRRRAVWMTSHGHTAAEAAREVGVSKRTVERYKAADRAGAR</sequence>
<name>A0ABQ3Y0A6_9ACTN</name>
<dbReference type="Gene3D" id="1.10.260.40">
    <property type="entry name" value="lambda repressor-like DNA-binding domains"/>
    <property type="match status" value="1"/>
</dbReference>
<comment type="caution">
    <text evidence="1">The sequence shown here is derived from an EMBL/GenBank/DDBJ whole genome shotgun (WGS) entry which is preliminary data.</text>
</comment>
<dbReference type="Proteomes" id="UP000609879">
    <property type="component" value="Unassembled WGS sequence"/>
</dbReference>
<evidence type="ECO:0000313" key="2">
    <source>
        <dbReference type="Proteomes" id="UP000609879"/>
    </source>
</evidence>
<dbReference type="RefSeq" id="WP_203761218.1">
    <property type="nucleotide sequence ID" value="NZ_BAAABO010000029.1"/>
</dbReference>
<protein>
    <submittedName>
        <fullName evidence="1">Uncharacterized protein</fullName>
    </submittedName>
</protein>
<keyword evidence="2" id="KW-1185">Reference proteome</keyword>
<dbReference type="InterPro" id="IPR010982">
    <property type="entry name" value="Lambda_DNA-bd_dom_sf"/>
</dbReference>
<dbReference type="EMBL" id="BOMI01000033">
    <property type="protein sequence ID" value="GID73290.1"/>
    <property type="molecule type" value="Genomic_DNA"/>
</dbReference>
<proteinExistence type="predicted"/>
<evidence type="ECO:0000313" key="1">
    <source>
        <dbReference type="EMBL" id="GID73290.1"/>
    </source>
</evidence>
<organism evidence="1 2">
    <name type="scientific">Paractinoplanes deccanensis</name>
    <dbReference type="NCBI Taxonomy" id="113561"/>
    <lineage>
        <taxon>Bacteria</taxon>
        <taxon>Bacillati</taxon>
        <taxon>Actinomycetota</taxon>
        <taxon>Actinomycetes</taxon>
        <taxon>Micromonosporales</taxon>
        <taxon>Micromonosporaceae</taxon>
        <taxon>Paractinoplanes</taxon>
    </lineage>
</organism>
<accession>A0ABQ3Y0A6</accession>